<dbReference type="InterPro" id="IPR006204">
    <property type="entry name" value="GHMP_kinase_N_dom"/>
</dbReference>
<dbReference type="SUPFAM" id="SSF55060">
    <property type="entry name" value="GHMP Kinase, C-terminal domain"/>
    <property type="match status" value="1"/>
</dbReference>
<dbReference type="Pfam" id="PF00288">
    <property type="entry name" value="GHMP_kinases_N"/>
    <property type="match status" value="1"/>
</dbReference>
<evidence type="ECO:0000256" key="3">
    <source>
        <dbReference type="ARBA" id="ARBA00022777"/>
    </source>
</evidence>
<evidence type="ECO:0000256" key="2">
    <source>
        <dbReference type="ARBA" id="ARBA00022741"/>
    </source>
</evidence>
<dbReference type="STRING" id="1192034.CAP_6900"/>
<dbReference type="EMBL" id="ASRX01000006">
    <property type="protein sequence ID" value="EYF07878.1"/>
    <property type="molecule type" value="Genomic_DNA"/>
</dbReference>
<comment type="caution">
    <text evidence="8">The sequence shown here is derived from an EMBL/GenBank/DDBJ whole genome shotgun (WGS) entry which is preliminary data.</text>
</comment>
<evidence type="ECO:0000259" key="7">
    <source>
        <dbReference type="Pfam" id="PF08544"/>
    </source>
</evidence>
<keyword evidence="1" id="KW-0808">Transferase</keyword>
<evidence type="ECO:0000313" key="8">
    <source>
        <dbReference type="EMBL" id="EYF07878.1"/>
    </source>
</evidence>
<evidence type="ECO:0000256" key="4">
    <source>
        <dbReference type="ARBA" id="ARBA00022840"/>
    </source>
</evidence>
<name>A0A017TF04_9BACT</name>
<dbReference type="InterPro" id="IPR013750">
    <property type="entry name" value="GHMP_kinase_C_dom"/>
</dbReference>
<dbReference type="PANTHER" id="PTHR32463">
    <property type="entry name" value="L-FUCOSE KINASE"/>
    <property type="match status" value="1"/>
</dbReference>
<keyword evidence="9" id="KW-1185">Reference proteome</keyword>
<evidence type="ECO:0000256" key="5">
    <source>
        <dbReference type="ARBA" id="ARBA00038121"/>
    </source>
</evidence>
<feature type="domain" description="GHMP kinase C-terminal" evidence="7">
    <location>
        <begin position="231"/>
        <end position="303"/>
    </location>
</feature>
<dbReference type="SUPFAM" id="SSF54211">
    <property type="entry name" value="Ribosomal protein S5 domain 2-like"/>
    <property type="match status" value="1"/>
</dbReference>
<dbReference type="Gene3D" id="3.30.230.120">
    <property type="match status" value="1"/>
</dbReference>
<dbReference type="GO" id="GO:0005524">
    <property type="term" value="F:ATP binding"/>
    <property type="evidence" value="ECO:0007669"/>
    <property type="project" value="UniProtKB-KW"/>
</dbReference>
<dbReference type="InterPro" id="IPR052203">
    <property type="entry name" value="GHMP_Kinase-Related"/>
</dbReference>
<keyword evidence="2" id="KW-0547">Nucleotide-binding</keyword>
<dbReference type="InterPro" id="IPR036554">
    <property type="entry name" value="GHMP_kinase_C_sf"/>
</dbReference>
<comment type="similarity">
    <text evidence="5">Belongs to the GHMP kinase family.</text>
</comment>
<evidence type="ECO:0000259" key="6">
    <source>
        <dbReference type="Pfam" id="PF00288"/>
    </source>
</evidence>
<dbReference type="GO" id="GO:0042352">
    <property type="term" value="P:GDP-L-fucose salvage"/>
    <property type="evidence" value="ECO:0007669"/>
    <property type="project" value="TreeGrafter"/>
</dbReference>
<dbReference type="OrthoDB" id="9812992at2"/>
<dbReference type="RefSeq" id="WP_044236661.1">
    <property type="nucleotide sequence ID" value="NZ_ASRX01000006.1"/>
</dbReference>
<dbReference type="eggNOG" id="COG2605">
    <property type="taxonomic scope" value="Bacteria"/>
</dbReference>
<dbReference type="AlphaFoldDB" id="A0A017TF04"/>
<dbReference type="InterPro" id="IPR001174">
    <property type="entry name" value="HddA/FKP"/>
</dbReference>
<dbReference type="PANTHER" id="PTHR32463:SF0">
    <property type="entry name" value="L-FUCOSE KINASE"/>
    <property type="match status" value="1"/>
</dbReference>
<accession>A0A017TF04</accession>
<organism evidence="8 9">
    <name type="scientific">Chondromyces apiculatus DSM 436</name>
    <dbReference type="NCBI Taxonomy" id="1192034"/>
    <lineage>
        <taxon>Bacteria</taxon>
        <taxon>Pseudomonadati</taxon>
        <taxon>Myxococcota</taxon>
        <taxon>Polyangia</taxon>
        <taxon>Polyangiales</taxon>
        <taxon>Polyangiaceae</taxon>
        <taxon>Chondromyces</taxon>
    </lineage>
</organism>
<dbReference type="GO" id="GO:0050201">
    <property type="term" value="F:fucokinase activity"/>
    <property type="evidence" value="ECO:0007669"/>
    <property type="project" value="TreeGrafter"/>
</dbReference>
<keyword evidence="4" id="KW-0067">ATP-binding</keyword>
<proteinExistence type="inferred from homology"/>
<sequence>MIVSRAPVRFSLGGGGTDLPSYSDRFGGYLVSAAIDKYIYVTANKRFHRDIRLAYSNTEIVPAVERIEHPIFREALRMLGIEHSIELTSVADLPANSGLGSSSSFTVALLNALHTYKRDFVSSEQLAREAYEIEMGRLGEPVGKQDQYIAAYGNITAFTFAEDGSVHVEPVPIRDEVMEELESNLLIVWSGIERPARVVLGEQRERITQLEPEVLERMHRIKELGHEVYRLLVRGSIDEYGSLLHHHWTQKRRLASKMTDAVIDEHYEAARTAGALGGKLMGAGGGGFFMFYVRPADRRRVVETMLGRGLRILRFRFDVDGARIVANLHRS</sequence>
<protein>
    <submittedName>
        <fullName evidence="8">D,D-heptose 7-phosphate kinase</fullName>
    </submittedName>
</protein>
<feature type="domain" description="GHMP kinase N-terminal" evidence="6">
    <location>
        <begin position="76"/>
        <end position="153"/>
    </location>
</feature>
<dbReference type="PRINTS" id="PR00960">
    <property type="entry name" value="LMBPPROTEIN"/>
</dbReference>
<keyword evidence="3 8" id="KW-0418">Kinase</keyword>
<dbReference type="Proteomes" id="UP000019678">
    <property type="component" value="Unassembled WGS sequence"/>
</dbReference>
<dbReference type="InterPro" id="IPR014606">
    <property type="entry name" value="Heptose_7-P_kinase"/>
</dbReference>
<dbReference type="InterPro" id="IPR020568">
    <property type="entry name" value="Ribosomal_Su5_D2-typ_SF"/>
</dbReference>
<gene>
    <name evidence="8" type="ORF">CAP_6900</name>
</gene>
<dbReference type="Pfam" id="PF08544">
    <property type="entry name" value="GHMP_kinases_C"/>
    <property type="match status" value="1"/>
</dbReference>
<evidence type="ECO:0000313" key="9">
    <source>
        <dbReference type="Proteomes" id="UP000019678"/>
    </source>
</evidence>
<dbReference type="PIRSF" id="PIRSF036406">
    <property type="entry name" value="Hept_kin"/>
    <property type="match status" value="1"/>
</dbReference>
<evidence type="ECO:0000256" key="1">
    <source>
        <dbReference type="ARBA" id="ARBA00022679"/>
    </source>
</evidence>
<reference evidence="8 9" key="1">
    <citation type="submission" date="2013-05" db="EMBL/GenBank/DDBJ databases">
        <title>Genome assembly of Chondromyces apiculatus DSM 436.</title>
        <authorList>
            <person name="Sharma G."/>
            <person name="Khatri I."/>
            <person name="Kaur C."/>
            <person name="Mayilraj S."/>
            <person name="Subramanian S."/>
        </authorList>
    </citation>
    <scope>NUCLEOTIDE SEQUENCE [LARGE SCALE GENOMIC DNA]</scope>
    <source>
        <strain evidence="8 9">DSM 436</strain>
    </source>
</reference>